<keyword evidence="2" id="KW-0560">Oxidoreductase</keyword>
<name>A0ABP1FV65_9CHLO</name>
<dbReference type="PANTHER" id="PTHR44196">
    <property type="entry name" value="DEHYDROGENASE/REDUCTASE SDR FAMILY MEMBER 7B"/>
    <property type="match status" value="1"/>
</dbReference>
<dbReference type="Pfam" id="PF00106">
    <property type="entry name" value="adh_short"/>
    <property type="match status" value="1"/>
</dbReference>
<organism evidence="4 5">
    <name type="scientific">Coccomyxa viridis</name>
    <dbReference type="NCBI Taxonomy" id="1274662"/>
    <lineage>
        <taxon>Eukaryota</taxon>
        <taxon>Viridiplantae</taxon>
        <taxon>Chlorophyta</taxon>
        <taxon>core chlorophytes</taxon>
        <taxon>Trebouxiophyceae</taxon>
        <taxon>Trebouxiophyceae incertae sedis</taxon>
        <taxon>Coccomyxaceae</taxon>
        <taxon>Coccomyxa</taxon>
    </lineage>
</organism>
<reference evidence="4 5" key="1">
    <citation type="submission" date="2024-06" db="EMBL/GenBank/DDBJ databases">
        <authorList>
            <person name="Kraege A."/>
            <person name="Thomma B."/>
        </authorList>
    </citation>
    <scope>NUCLEOTIDE SEQUENCE [LARGE SCALE GENOMIC DNA]</scope>
</reference>
<dbReference type="InterPro" id="IPR036291">
    <property type="entry name" value="NAD(P)-bd_dom_sf"/>
</dbReference>
<dbReference type="PRINTS" id="PR00080">
    <property type="entry name" value="SDRFAMILY"/>
</dbReference>
<evidence type="ECO:0000313" key="5">
    <source>
        <dbReference type="Proteomes" id="UP001497392"/>
    </source>
</evidence>
<dbReference type="SUPFAM" id="SSF51735">
    <property type="entry name" value="NAD(P)-binding Rossmann-fold domains"/>
    <property type="match status" value="1"/>
</dbReference>
<evidence type="ECO:0000313" key="4">
    <source>
        <dbReference type="EMBL" id="CAL5223778.1"/>
    </source>
</evidence>
<proteinExistence type="inferred from homology"/>
<dbReference type="PANTHER" id="PTHR44196:SF1">
    <property type="entry name" value="DEHYDROGENASE_REDUCTASE SDR FAMILY MEMBER 7B"/>
    <property type="match status" value="1"/>
</dbReference>
<dbReference type="PRINTS" id="PR00081">
    <property type="entry name" value="GDHRDH"/>
</dbReference>
<evidence type="ECO:0000256" key="1">
    <source>
        <dbReference type="ARBA" id="ARBA00006484"/>
    </source>
</evidence>
<comment type="similarity">
    <text evidence="1 3">Belongs to the short-chain dehydrogenases/reductases (SDR) family.</text>
</comment>
<keyword evidence="5" id="KW-1185">Reference proteome</keyword>
<dbReference type="Gene3D" id="3.40.50.720">
    <property type="entry name" value="NAD(P)-binding Rossmann-like Domain"/>
    <property type="match status" value="1"/>
</dbReference>
<sequence>MQCCFQEEGAELHLVGRSSDRLAEVQKDAQAFGDAGVHIIEGDLEDNKTVDSIANKVKGKVNILVNNAGMLDKEPILEGNPDRWEKVVRLDLLVSMRLTRLIGPEMAKRGHGNIINISSVAGLEPMKGFAVYCATKFGLTGFTLSAFEELRDMGIHVTGIFPGYVATAMTTEAKVPQEKMIQPEDIAEAAMLPFRLSDRAVPTQIVVRPSQKVE</sequence>
<dbReference type="InterPro" id="IPR002347">
    <property type="entry name" value="SDR_fam"/>
</dbReference>
<evidence type="ECO:0000256" key="2">
    <source>
        <dbReference type="ARBA" id="ARBA00023002"/>
    </source>
</evidence>
<comment type="caution">
    <text evidence="4">The sequence shown here is derived from an EMBL/GenBank/DDBJ whole genome shotgun (WGS) entry which is preliminary data.</text>
</comment>
<gene>
    <name evidence="4" type="primary">g6344</name>
    <name evidence="4" type="ORF">VP750_LOCUS5437</name>
</gene>
<protein>
    <submittedName>
        <fullName evidence="4">G6344 protein</fullName>
    </submittedName>
</protein>
<dbReference type="EMBL" id="CAXHTA020000009">
    <property type="protein sequence ID" value="CAL5223778.1"/>
    <property type="molecule type" value="Genomic_DNA"/>
</dbReference>
<evidence type="ECO:0000256" key="3">
    <source>
        <dbReference type="RuleBase" id="RU000363"/>
    </source>
</evidence>
<dbReference type="Proteomes" id="UP001497392">
    <property type="component" value="Unassembled WGS sequence"/>
</dbReference>
<accession>A0ABP1FV65</accession>
<dbReference type="CDD" id="cd05233">
    <property type="entry name" value="SDR_c"/>
    <property type="match status" value="1"/>
</dbReference>